<protein>
    <submittedName>
        <fullName evidence="2">Capsid protein</fullName>
    </submittedName>
</protein>
<feature type="region of interest" description="Disordered" evidence="1">
    <location>
        <begin position="1"/>
        <end position="22"/>
    </location>
</feature>
<organism evidence="2">
    <name type="scientific">Genomoviridae sp</name>
    <dbReference type="NCBI Taxonomy" id="2202565"/>
    <lineage>
        <taxon>Viruses</taxon>
        <taxon>Monodnaviria</taxon>
        <taxon>Shotokuvirae</taxon>
        <taxon>Cressdnaviricota</taxon>
        <taxon>Repensiviricetes</taxon>
        <taxon>Geplafuvirales</taxon>
        <taxon>Genomoviridae</taxon>
    </lineage>
</organism>
<evidence type="ECO:0000256" key="1">
    <source>
        <dbReference type="SAM" id="MobiDB-lite"/>
    </source>
</evidence>
<name>A0A6M3YNC3_9VIRU</name>
<evidence type="ECO:0000313" key="2">
    <source>
        <dbReference type="EMBL" id="QJI53409.1"/>
    </source>
</evidence>
<dbReference type="EMBL" id="MN928914">
    <property type="protein sequence ID" value="QJI53409.1"/>
    <property type="molecule type" value="Genomic_DNA"/>
</dbReference>
<accession>A0A6M3YNC3</accession>
<sequence length="305" mass="35338">MAYRTLKRGRRAYTRKATRSTGRKFGGTRLRRKYPTTRRRYPRKMSNKRILNITSKKKKDTMKTWTNMDANNTTGSYRNGPAYMQGNNIYIIPWAATARPALSQIGSHGSPIEEAVRTSTTCYMRGISETLNVITSTGAPWKWRRICFKLRGDFLYSRETDGTRISLQTPDFGVVRTVTDWGRTPGQVNSLFEYLFRGDRNVDWVDPMIAPTDNRRWDIVSDKTTNIQSPNESGVYRTYRRWHGMNKNLVYDDDQAGQDEELRRWSVEGKQGMGDYYILDMFAGSGGDDDDLSVSYNSTLYWHEK</sequence>
<proteinExistence type="predicted"/>
<reference evidence="2" key="1">
    <citation type="submission" date="2020-01" db="EMBL/GenBank/DDBJ databases">
        <title>Novel CRESS-DNA virus.</title>
        <authorList>
            <person name="Liu Q."/>
            <person name="Shan T."/>
            <person name="Yang S."/>
            <person name="Zhang W."/>
        </authorList>
    </citation>
    <scope>NUCLEOTIDE SEQUENCE</scope>
    <source>
        <strain evidence="2">Cftwhg09cir3</strain>
    </source>
</reference>